<dbReference type="InterPro" id="IPR001173">
    <property type="entry name" value="Glyco_trans_2-like"/>
</dbReference>
<dbReference type="GO" id="GO:0016020">
    <property type="term" value="C:membrane"/>
    <property type="evidence" value="ECO:0007669"/>
    <property type="project" value="InterPro"/>
</dbReference>
<dbReference type="EMBL" id="SUTK01000001">
    <property type="protein sequence ID" value="MBE6500892.1"/>
    <property type="molecule type" value="Genomic_DNA"/>
</dbReference>
<dbReference type="GO" id="GO:0016758">
    <property type="term" value="F:hexosyltransferase activity"/>
    <property type="evidence" value="ECO:0007669"/>
    <property type="project" value="UniProtKB-ARBA"/>
</dbReference>
<dbReference type="AlphaFoldDB" id="A0A8T3V2Z3"/>
<dbReference type="PANTHER" id="PTHR22916:SF3">
    <property type="entry name" value="UDP-GLCNAC:BETAGAL BETA-1,3-N-ACETYLGLUCOSAMINYLTRANSFERASE-LIKE PROTEIN 1"/>
    <property type="match status" value="1"/>
</dbReference>
<accession>A0A8T3V2Z3</accession>
<dbReference type="Gene3D" id="3.40.50.12580">
    <property type="match status" value="1"/>
</dbReference>
<name>A0A8T3V2Z3_9EURY</name>
<dbReference type="RefSeq" id="WP_292751913.1">
    <property type="nucleotide sequence ID" value="NZ_SUTK01000001.1"/>
</dbReference>
<organism evidence="2 3">
    <name type="scientific">Methanobrevibacter thaueri</name>
    <dbReference type="NCBI Taxonomy" id="190975"/>
    <lineage>
        <taxon>Archaea</taxon>
        <taxon>Methanobacteriati</taxon>
        <taxon>Methanobacteriota</taxon>
        <taxon>Methanomada group</taxon>
        <taxon>Methanobacteria</taxon>
        <taxon>Methanobacteriales</taxon>
        <taxon>Methanobacteriaceae</taxon>
        <taxon>Methanobrevibacter</taxon>
    </lineage>
</organism>
<dbReference type="Gene3D" id="3.90.550.10">
    <property type="entry name" value="Spore Coat Polysaccharide Biosynthesis Protein SpsA, Chain A"/>
    <property type="match status" value="1"/>
</dbReference>
<evidence type="ECO:0000259" key="1">
    <source>
        <dbReference type="Pfam" id="PF00535"/>
    </source>
</evidence>
<proteinExistence type="predicted"/>
<dbReference type="GO" id="GO:0047355">
    <property type="term" value="F:CDP-glycerol glycerophosphotransferase activity"/>
    <property type="evidence" value="ECO:0007669"/>
    <property type="project" value="InterPro"/>
</dbReference>
<comment type="caution">
    <text evidence="2">The sequence shown here is derived from an EMBL/GenBank/DDBJ whole genome shotgun (WGS) entry which is preliminary data.</text>
</comment>
<dbReference type="Pfam" id="PF00535">
    <property type="entry name" value="Glycos_transf_2"/>
    <property type="match status" value="1"/>
</dbReference>
<protein>
    <submittedName>
        <fullName evidence="2">Glycosyltransferase</fullName>
    </submittedName>
</protein>
<dbReference type="Pfam" id="PF04464">
    <property type="entry name" value="Glyphos_transf"/>
    <property type="match status" value="1"/>
</dbReference>
<dbReference type="InterPro" id="IPR007554">
    <property type="entry name" value="Glycerophosphate_synth"/>
</dbReference>
<dbReference type="SUPFAM" id="SSF53756">
    <property type="entry name" value="UDP-Glycosyltransferase/glycogen phosphorylase"/>
    <property type="match status" value="1"/>
</dbReference>
<evidence type="ECO:0000313" key="3">
    <source>
        <dbReference type="Proteomes" id="UP000783037"/>
    </source>
</evidence>
<feature type="domain" description="Glycosyltransferase 2-like" evidence="1">
    <location>
        <begin position="6"/>
        <end position="144"/>
    </location>
</feature>
<dbReference type="InterPro" id="IPR029044">
    <property type="entry name" value="Nucleotide-diphossugar_trans"/>
</dbReference>
<dbReference type="InterPro" id="IPR043148">
    <property type="entry name" value="TagF_C"/>
</dbReference>
<reference evidence="2" key="1">
    <citation type="submission" date="2019-04" db="EMBL/GenBank/DDBJ databases">
        <title>Evolution of Biomass-Degrading Anaerobic Consortia Revealed by Metagenomics.</title>
        <authorList>
            <person name="Peng X."/>
        </authorList>
    </citation>
    <scope>NUCLEOTIDE SEQUENCE</scope>
    <source>
        <strain evidence="2">SIG18</strain>
    </source>
</reference>
<gene>
    <name evidence="2" type="ORF">E7Z79_00425</name>
</gene>
<dbReference type="CDD" id="cd00761">
    <property type="entry name" value="Glyco_tranf_GTA_type"/>
    <property type="match status" value="1"/>
</dbReference>
<dbReference type="Proteomes" id="UP000783037">
    <property type="component" value="Unassembled WGS sequence"/>
</dbReference>
<evidence type="ECO:0000313" key="2">
    <source>
        <dbReference type="EMBL" id="MBE6500892.1"/>
    </source>
</evidence>
<sequence>MKLIFSVIIAAYNSEKWLNESMDSLIKQDLDFENNIEVIIVDDASNDSTKSICQDYVSRYPNNFKYIRNSENRGPSFSRNIGLEHATGQYINFLDSDDNLSKNTLKDVLAIFNNHSDVDLVSVPIYFFEAMDGEHYLNYKFDETRVVNLLEHPEYYQLSGPSSFIRKDAVGNIRFPDIITSEDVVFVNEVLINNPNIGLCKTGRYNYRKRKDKSSIIDNSQLKKGYYADRCNNYFKHLIDKSLDKYGKVAKFIQNVILYDIRWMLEVENIPEILDSNEMNDFKNSLKDVLSFIDEDSIMEYDLMDDDAKLKCLFAKYGKLSAEIVNQFDMNTVFIDVYDIIDNELYVLANVSNIYDREIDVYVNNQKIETRNVRFPQRNKYCIDSIYSKDHSFEFRLPLSKEKDFEIEFRQNNDTLDIDFSRPCNFSRVVGYAKTKDYLSILKENKIIIEKKTTLKWIKHEIKTIARMLKKREAGFHVGVPFRIAYMLGYPFLRNKHIWFYMDRPEVSDDNGEHLFKYAVDKDPNIKKYFIIRKDSKDFDRMKKIGNVIGFKSMKHRYLGMFAENIVTSHPDNEIIYPFWGRYPYFAGLLKSNNVFLQHGIIKEDISSWLNKTNMNLSFFLTSAKLEYESIFKYPYNYDENVVQLLGLPRYDNLENQKDKKQIVIMPSWRRNLDRKSHDYIKESEYFKRFNSLINSERLIEKAREYNYEIIFRPHPKVYAFIDMFDENDYVKIDYDRIRYQTLFNSGSLLITDYSSVAFDFAYLYKPVIYYHYSDDYHFDAEHSFFDYKTMGLGEIANDEDCLIDLIVEYMENDCKIKEEYYNRIKDFYLFTDKNNCKRVYEAIKKIPLKD</sequence>
<dbReference type="SUPFAM" id="SSF53448">
    <property type="entry name" value="Nucleotide-diphospho-sugar transferases"/>
    <property type="match status" value="1"/>
</dbReference>
<dbReference type="PANTHER" id="PTHR22916">
    <property type="entry name" value="GLYCOSYLTRANSFERASE"/>
    <property type="match status" value="1"/>
</dbReference>